<proteinExistence type="predicted"/>
<dbReference type="Gene3D" id="2.60.120.600">
    <property type="entry name" value="Domain of unknown function DUF1214, C-terminal domain"/>
    <property type="match status" value="1"/>
</dbReference>
<feature type="region of interest" description="Disordered" evidence="1">
    <location>
        <begin position="1"/>
        <end position="26"/>
    </location>
</feature>
<keyword evidence="5" id="KW-1185">Reference proteome</keyword>
<feature type="domain" description="DUF1214" evidence="3">
    <location>
        <begin position="102"/>
        <end position="200"/>
    </location>
</feature>
<dbReference type="InterPro" id="IPR037049">
    <property type="entry name" value="DUF1214_C_sf"/>
</dbReference>
<accession>A0A5N7MPR0</accession>
<gene>
    <name evidence="4" type="ORF">FS320_23810</name>
</gene>
<dbReference type="AlphaFoldDB" id="A0A5N7MPR0"/>
<dbReference type="EMBL" id="VOSK01000124">
    <property type="protein sequence ID" value="MPR28104.1"/>
    <property type="molecule type" value="Genomic_DNA"/>
</dbReference>
<dbReference type="Proteomes" id="UP000403266">
    <property type="component" value="Unassembled WGS sequence"/>
</dbReference>
<dbReference type="Pfam" id="PF06742">
    <property type="entry name" value="DUF1214"/>
    <property type="match status" value="1"/>
</dbReference>
<evidence type="ECO:0000256" key="2">
    <source>
        <dbReference type="SAM" id="Phobius"/>
    </source>
</evidence>
<feature type="transmembrane region" description="Helical" evidence="2">
    <location>
        <begin position="34"/>
        <end position="56"/>
    </location>
</feature>
<keyword evidence="2" id="KW-0472">Membrane</keyword>
<keyword evidence="2" id="KW-1133">Transmembrane helix</keyword>
<evidence type="ECO:0000313" key="4">
    <source>
        <dbReference type="EMBL" id="MPR28104.1"/>
    </source>
</evidence>
<evidence type="ECO:0000256" key="1">
    <source>
        <dbReference type="SAM" id="MobiDB-lite"/>
    </source>
</evidence>
<keyword evidence="2" id="KW-0812">Transmembrane</keyword>
<sequence length="222" mass="23827">MQTEAHLTNAPAAASMRAPSTPLSPVTTRRVPTAFLIVYALLLALGLGLSSAYWAMNGDPPFGRLRLGSWQAWPKLGSPEADPYMRAIIARRGDVPLATGEGLGFTARMDSEGRPLDSACTYTIGAVAPIARLWTLTLYDGDERLPSTALGRRSFTSAELLRDSQDLFTIALSRNLQPGNWLQLPASGQFTVVLRLYDPPGAAGANLEEVDFPVIQRLGCGA</sequence>
<dbReference type="SUPFAM" id="SSF160935">
    <property type="entry name" value="VPA0735-like"/>
    <property type="match status" value="1"/>
</dbReference>
<dbReference type="InterPro" id="IPR012038">
    <property type="entry name" value="UCP009471"/>
</dbReference>
<name>A0A5N7MPR0_9HYPH</name>
<dbReference type="PANTHER" id="PTHR36509">
    <property type="entry name" value="BLL3101 PROTEIN"/>
    <property type="match status" value="1"/>
</dbReference>
<evidence type="ECO:0000313" key="5">
    <source>
        <dbReference type="Proteomes" id="UP000403266"/>
    </source>
</evidence>
<dbReference type="PIRSF" id="PIRSF009471">
    <property type="entry name" value="UCP009471"/>
    <property type="match status" value="1"/>
</dbReference>
<reference evidence="4 5" key="1">
    <citation type="journal article" date="2019" name="Syst. Appl. Microbiol.">
        <title>Microvirga tunisiensis sp. nov., a root nodule symbiotic bacterium isolated from Lupinus micranthus and L. luteus grown in Northern Tunisia.</title>
        <authorList>
            <person name="Msaddak A."/>
            <person name="Rejili M."/>
            <person name="Duran D."/>
            <person name="Mars M."/>
            <person name="Palacios J.M."/>
            <person name="Ruiz-Argueso T."/>
            <person name="Rey L."/>
            <person name="Imperial J."/>
        </authorList>
    </citation>
    <scope>NUCLEOTIDE SEQUENCE [LARGE SCALE GENOMIC DNA]</scope>
    <source>
        <strain evidence="4 5">Lmie10</strain>
    </source>
</reference>
<protein>
    <submittedName>
        <fullName evidence="4">DUF1214 domain-containing protein</fullName>
    </submittedName>
</protein>
<dbReference type="PANTHER" id="PTHR36509:SF2">
    <property type="entry name" value="BLL3101 PROTEIN"/>
    <property type="match status" value="1"/>
</dbReference>
<dbReference type="OrthoDB" id="7837485at2"/>
<comment type="caution">
    <text evidence="4">The sequence shown here is derived from an EMBL/GenBank/DDBJ whole genome shotgun (WGS) entry which is preliminary data.</text>
</comment>
<evidence type="ECO:0000259" key="3">
    <source>
        <dbReference type="Pfam" id="PF06742"/>
    </source>
</evidence>
<dbReference type="InterPro" id="IPR010621">
    <property type="entry name" value="DUF1214"/>
</dbReference>
<organism evidence="4 5">
    <name type="scientific">Microvirga tunisiensis</name>
    <dbReference type="NCBI Taxonomy" id="2108360"/>
    <lineage>
        <taxon>Bacteria</taxon>
        <taxon>Pseudomonadati</taxon>
        <taxon>Pseudomonadota</taxon>
        <taxon>Alphaproteobacteria</taxon>
        <taxon>Hyphomicrobiales</taxon>
        <taxon>Methylobacteriaceae</taxon>
        <taxon>Microvirga</taxon>
    </lineage>
</organism>